<keyword evidence="1" id="KW-1133">Transmembrane helix</keyword>
<dbReference type="RefSeq" id="WP_094861932.1">
    <property type="nucleotide sequence ID" value="NZ_NKYE01000003.1"/>
</dbReference>
<sequence>MSSRNPFRMLVRWADWFELRGVYVPGEDNRAIDPWRDFGWLIVAWLAGLAVFILFLALAV</sequence>
<organism evidence="2 3">
    <name type="scientific">Amycolatopsis antarctica</name>
    <dbReference type="NCBI Taxonomy" id="1854586"/>
    <lineage>
        <taxon>Bacteria</taxon>
        <taxon>Bacillati</taxon>
        <taxon>Actinomycetota</taxon>
        <taxon>Actinomycetes</taxon>
        <taxon>Pseudonocardiales</taxon>
        <taxon>Pseudonocardiaceae</taxon>
        <taxon>Amycolatopsis</taxon>
    </lineage>
</organism>
<dbReference type="AlphaFoldDB" id="A0A263D9M3"/>
<keyword evidence="1" id="KW-0812">Transmembrane</keyword>
<feature type="transmembrane region" description="Helical" evidence="1">
    <location>
        <begin position="38"/>
        <end position="59"/>
    </location>
</feature>
<evidence type="ECO:0000313" key="3">
    <source>
        <dbReference type="Proteomes" id="UP000242444"/>
    </source>
</evidence>
<protein>
    <recommendedName>
        <fullName evidence="4">DUF5808 domain-containing protein</fullName>
    </recommendedName>
</protein>
<evidence type="ECO:0008006" key="4">
    <source>
        <dbReference type="Google" id="ProtNLM"/>
    </source>
</evidence>
<accession>A0A263D9M3</accession>
<keyword evidence="3" id="KW-1185">Reference proteome</keyword>
<comment type="caution">
    <text evidence="2">The sequence shown here is derived from an EMBL/GenBank/DDBJ whole genome shotgun (WGS) entry which is preliminary data.</text>
</comment>
<name>A0A263D9M3_9PSEU</name>
<dbReference type="InParanoid" id="A0A263D9M3"/>
<reference evidence="2 3" key="1">
    <citation type="submission" date="2017-07" db="EMBL/GenBank/DDBJ databases">
        <title>Amycolatopsis antarcticus sp. nov., isolated from the surface of an Antarcticus brown macroalga.</title>
        <authorList>
            <person name="Wang J."/>
            <person name="Leiva S."/>
            <person name="Huang J."/>
            <person name="Huang Y."/>
        </authorList>
    </citation>
    <scope>NUCLEOTIDE SEQUENCE [LARGE SCALE GENOMIC DNA]</scope>
    <source>
        <strain evidence="2 3">AU-G6</strain>
    </source>
</reference>
<dbReference type="EMBL" id="NKYE01000003">
    <property type="protein sequence ID" value="OZM74176.1"/>
    <property type="molecule type" value="Genomic_DNA"/>
</dbReference>
<gene>
    <name evidence="2" type="ORF">CFN78_06205</name>
</gene>
<evidence type="ECO:0000256" key="1">
    <source>
        <dbReference type="SAM" id="Phobius"/>
    </source>
</evidence>
<dbReference type="OrthoDB" id="3633953at2"/>
<proteinExistence type="predicted"/>
<evidence type="ECO:0000313" key="2">
    <source>
        <dbReference type="EMBL" id="OZM74176.1"/>
    </source>
</evidence>
<dbReference type="Proteomes" id="UP000242444">
    <property type="component" value="Unassembled WGS sequence"/>
</dbReference>
<keyword evidence="1" id="KW-0472">Membrane</keyword>